<feature type="disulfide bond" evidence="6">
    <location>
        <begin position="571"/>
        <end position="575"/>
    </location>
</feature>
<feature type="binding site" evidence="5">
    <location>
        <position position="232"/>
    </location>
    <ligand>
        <name>Zn(2+)</name>
        <dbReference type="ChEBI" id="CHEBI:29105"/>
        <label>1</label>
    </ligand>
</feature>
<accession>A0A7M7J5J7</accession>
<comment type="similarity">
    <text evidence="1 4">Belongs to the acid sphingomyelinase family.</text>
</comment>
<dbReference type="EnsemblMetazoa" id="XM_022791438">
    <property type="protein sequence ID" value="XP_022647173"/>
    <property type="gene ID" value="LOC111244389"/>
</dbReference>
<dbReference type="Gene3D" id="3.60.21.10">
    <property type="match status" value="1"/>
</dbReference>
<feature type="binding site" evidence="5">
    <location>
        <position position="414"/>
    </location>
    <ligand>
        <name>Zn(2+)</name>
        <dbReference type="ChEBI" id="CHEBI:29105"/>
        <label>2</label>
    </ligand>
</feature>
<keyword evidence="2 4" id="KW-0378">Hydrolase</keyword>
<comment type="catalytic activity">
    <reaction evidence="4">
        <text>a sphingomyelin + H2O = phosphocholine + an N-acylsphing-4-enine + H(+)</text>
        <dbReference type="Rhea" id="RHEA:19253"/>
        <dbReference type="ChEBI" id="CHEBI:15377"/>
        <dbReference type="ChEBI" id="CHEBI:15378"/>
        <dbReference type="ChEBI" id="CHEBI:17636"/>
        <dbReference type="ChEBI" id="CHEBI:52639"/>
        <dbReference type="ChEBI" id="CHEBI:295975"/>
        <dbReference type="EC" id="3.1.4.12"/>
    </reaction>
</comment>
<dbReference type="KEGG" id="vde:111244389"/>
<organism evidence="10 11">
    <name type="scientific">Varroa destructor</name>
    <name type="common">Honeybee mite</name>
    <dbReference type="NCBI Taxonomy" id="109461"/>
    <lineage>
        <taxon>Eukaryota</taxon>
        <taxon>Metazoa</taxon>
        <taxon>Ecdysozoa</taxon>
        <taxon>Arthropoda</taxon>
        <taxon>Chelicerata</taxon>
        <taxon>Arachnida</taxon>
        <taxon>Acari</taxon>
        <taxon>Parasitiformes</taxon>
        <taxon>Mesostigmata</taxon>
        <taxon>Gamasina</taxon>
        <taxon>Dermanyssoidea</taxon>
        <taxon>Varroidae</taxon>
        <taxon>Varroa</taxon>
    </lineage>
</organism>
<dbReference type="InterPro" id="IPR029052">
    <property type="entry name" value="Metallo-depent_PP-like"/>
</dbReference>
<dbReference type="OMA" id="CYMKKIY"/>
<feature type="binding site" evidence="5">
    <location>
        <position position="272"/>
    </location>
    <ligand>
        <name>Zn(2+)</name>
        <dbReference type="ChEBI" id="CHEBI:29105"/>
        <label>2</label>
    </ligand>
</feature>
<feature type="disulfide bond" evidence="6">
    <location>
        <begin position="179"/>
        <end position="204"/>
    </location>
</feature>
<feature type="signal peptide" evidence="8">
    <location>
        <begin position="1"/>
        <end position="21"/>
    </location>
</feature>
<dbReference type="GO" id="GO:0046872">
    <property type="term" value="F:metal ion binding"/>
    <property type="evidence" value="ECO:0007669"/>
    <property type="project" value="UniProtKB-KW"/>
</dbReference>
<keyword evidence="4" id="KW-0326">Glycosidase</keyword>
<feature type="binding site" evidence="5">
    <location>
        <position position="416"/>
    </location>
    <ligand>
        <name>Zn(2+)</name>
        <dbReference type="ChEBI" id="CHEBI:29105"/>
        <label>1</label>
    </ligand>
</feature>
<dbReference type="PANTHER" id="PTHR10340:SF34">
    <property type="entry name" value="SPHINGOMYELIN PHOSPHODIESTERASE"/>
    <property type="match status" value="1"/>
</dbReference>
<dbReference type="GO" id="GO:0016020">
    <property type="term" value="C:membrane"/>
    <property type="evidence" value="ECO:0007669"/>
    <property type="project" value="GOC"/>
</dbReference>
<feature type="binding site" evidence="5">
    <location>
        <position position="232"/>
    </location>
    <ligand>
        <name>Zn(2+)</name>
        <dbReference type="ChEBI" id="CHEBI:29105"/>
        <label>2</label>
    </ligand>
</feature>
<dbReference type="GO" id="GO:0016798">
    <property type="term" value="F:hydrolase activity, acting on glycosyl bonds"/>
    <property type="evidence" value="ECO:0007669"/>
    <property type="project" value="UniProtKB-KW"/>
</dbReference>
<keyword evidence="11" id="KW-1185">Reference proteome</keyword>
<feature type="binding site" evidence="5">
    <location>
        <position position="160"/>
    </location>
    <ligand>
        <name>Zn(2+)</name>
        <dbReference type="ChEBI" id="CHEBI:29105"/>
        <label>1</label>
    </ligand>
</feature>
<evidence type="ECO:0000256" key="3">
    <source>
        <dbReference type="ARBA" id="ARBA00023180"/>
    </source>
</evidence>
<dbReference type="Pfam" id="PF00149">
    <property type="entry name" value="Metallophos"/>
    <property type="match status" value="1"/>
</dbReference>
<feature type="binding site" evidence="5">
    <location>
        <position position="380"/>
    </location>
    <ligand>
        <name>Zn(2+)</name>
        <dbReference type="ChEBI" id="CHEBI:29105"/>
        <label>2</label>
    </ligand>
</feature>
<dbReference type="OrthoDB" id="6337601at2759"/>
<dbReference type="EC" id="3.1.4.12" evidence="4"/>
<dbReference type="InterPro" id="IPR011160">
    <property type="entry name" value="Sphingomy_PDE"/>
</dbReference>
<reference evidence="10" key="1">
    <citation type="submission" date="2021-01" db="UniProtKB">
        <authorList>
            <consortium name="EnsemblMetazoa"/>
        </authorList>
    </citation>
    <scope>IDENTIFICATION</scope>
</reference>
<protein>
    <recommendedName>
        <fullName evidence="4">Sphingomyelin phosphodiesterase</fullName>
        <ecNumber evidence="4">3.1.4.12</ecNumber>
    </recommendedName>
</protein>
<evidence type="ECO:0000256" key="6">
    <source>
        <dbReference type="PIRSR" id="PIRSR000948-2"/>
    </source>
</evidence>
<keyword evidence="6" id="KW-1015">Disulfide bond</keyword>
<proteinExistence type="inferred from homology"/>
<dbReference type="Proteomes" id="UP000594260">
    <property type="component" value="Unplaced"/>
</dbReference>
<feature type="disulfide bond" evidence="6">
    <location>
        <begin position="66"/>
        <end position="77"/>
    </location>
</feature>
<dbReference type="GO" id="GO:0006685">
    <property type="term" value="P:sphingomyelin catabolic process"/>
    <property type="evidence" value="ECO:0007669"/>
    <property type="project" value="UniProtKB-UniRule"/>
</dbReference>
<dbReference type="EnsemblMetazoa" id="XM_022791441">
    <property type="protein sequence ID" value="XP_022647176"/>
    <property type="gene ID" value="LOC111244389"/>
</dbReference>
<evidence type="ECO:0000256" key="2">
    <source>
        <dbReference type="ARBA" id="ARBA00022801"/>
    </source>
</evidence>
<dbReference type="RefSeq" id="XP_022647173.1">
    <property type="nucleotide sequence ID" value="XM_022791438.1"/>
</dbReference>
<dbReference type="CDD" id="cd00842">
    <property type="entry name" value="MPP_ASMase"/>
    <property type="match status" value="1"/>
</dbReference>
<dbReference type="GeneID" id="111244389"/>
<sequence>MWQSIANAVLMLAALTAAAQAGSYRRFVDYMIHGNDTEGFCEQCEPVLEMLKNDPKGTLESAVDACKETRYYTPRICDEEYRMYSGVIIKIAQQLEPPLKDVCKFLSGGACGTPESERFNWRISLQAVEDDAQLSDKHFHHHESEWGQTHLSMLHVTDTHFDEDYDVGADALCNEPICCTKYQNQTTDINRFAPPWGHPGGGTCDIPIRTVENMFQDIDRSRHVTFAIWTGDISAHVYLGMTKERAVKNIQETTAIIKRYLRKVRVFPAIGNHDAFPDRLFPQPGVDAGEFSVKPVYEEMWNLWYDWLPADQENVFKYGGYYTAKVRPQLRIISLNTNFCYTSNWWLVLGANDPARQLQWLIATLDEARYNRERVFIIGHIPPGSSTCNQYWEDAYFDIVTKFRRTITGQFFAHMHTDEVILDYHDAQDSTKATSVLYVTPAVTTSWSGMPEYRIFQTEMGEVVDVETYFLNLTTANAGYFKIRESVHDKVRNDFASMSPFRRRAMEKVLYGDPHWELGYSARKSYGLRKFDAESWAKLIQQFDKDDNLLQAFYKHHLQFRESVVRQERPCDAACKNKLVRYMTSQRTLRQRLKAAQENPEAKEGDLSLDSEER</sequence>
<comment type="function">
    <text evidence="4">Converts sphingomyelin to ceramide.</text>
</comment>
<dbReference type="InterPro" id="IPR041805">
    <property type="entry name" value="ASMase/PPN1_MPP"/>
</dbReference>
<evidence type="ECO:0000256" key="7">
    <source>
        <dbReference type="SAM" id="MobiDB-lite"/>
    </source>
</evidence>
<feature type="region of interest" description="Disordered" evidence="7">
    <location>
        <begin position="593"/>
        <end position="614"/>
    </location>
</feature>
<keyword evidence="5" id="KW-0479">Metal-binding</keyword>
<evidence type="ECO:0000256" key="1">
    <source>
        <dbReference type="ARBA" id="ARBA00008234"/>
    </source>
</evidence>
<dbReference type="EnsemblMetazoa" id="XM_022791440">
    <property type="protein sequence ID" value="XP_022647175"/>
    <property type="gene ID" value="LOC111244389"/>
</dbReference>
<dbReference type="AlphaFoldDB" id="A0A7M7J5J7"/>
<keyword evidence="8" id="KW-0732">Signal</keyword>
<dbReference type="SUPFAM" id="SSF56300">
    <property type="entry name" value="Metallo-dependent phosphatases"/>
    <property type="match status" value="1"/>
</dbReference>
<evidence type="ECO:0000256" key="4">
    <source>
        <dbReference type="PIRNR" id="PIRNR000948"/>
    </source>
</evidence>
<feature type="disulfide bond" evidence="6">
    <location>
        <begin position="173"/>
        <end position="178"/>
    </location>
</feature>
<name>A0A7M7J5J7_VARDE</name>
<comment type="cofactor">
    <cofactor evidence="5">
        <name>Zn(2+)</name>
        <dbReference type="ChEBI" id="CHEBI:29105"/>
    </cofactor>
    <text evidence="5">Binds 2 Zn(2+) ions per subunit.</text>
</comment>
<dbReference type="InParanoid" id="A0A7M7J5J7"/>
<feature type="chain" id="PRO_5033913539" description="Sphingomyelin phosphodiesterase" evidence="8">
    <location>
        <begin position="22"/>
        <end position="614"/>
    </location>
</feature>
<evidence type="ECO:0000256" key="5">
    <source>
        <dbReference type="PIRSR" id="PIRSR000948-1"/>
    </source>
</evidence>
<evidence type="ECO:0000313" key="10">
    <source>
        <dbReference type="EnsemblMetazoa" id="XP_022647176"/>
    </source>
</evidence>
<keyword evidence="5" id="KW-0862">Zinc</keyword>
<dbReference type="GO" id="GO:0005615">
    <property type="term" value="C:extracellular space"/>
    <property type="evidence" value="ECO:0007669"/>
    <property type="project" value="TreeGrafter"/>
</dbReference>
<feature type="disulfide bond" evidence="6">
    <location>
        <begin position="340"/>
        <end position="388"/>
    </location>
</feature>
<dbReference type="PIRSF" id="PIRSF000948">
    <property type="entry name" value="Sphingomy_PDE"/>
    <property type="match status" value="1"/>
</dbReference>
<evidence type="ECO:0000256" key="8">
    <source>
        <dbReference type="SAM" id="SignalP"/>
    </source>
</evidence>
<feature type="binding site" evidence="5">
    <location>
        <position position="158"/>
    </location>
    <ligand>
        <name>Zn(2+)</name>
        <dbReference type="ChEBI" id="CHEBI:29105"/>
        <label>1</label>
    </ligand>
</feature>
<dbReference type="RefSeq" id="XP_022647176.1">
    <property type="nucleotide sequence ID" value="XM_022791441.1"/>
</dbReference>
<evidence type="ECO:0000259" key="9">
    <source>
        <dbReference type="Pfam" id="PF00149"/>
    </source>
</evidence>
<dbReference type="GO" id="GO:0004767">
    <property type="term" value="F:sphingomyelin phosphodiesterase activity"/>
    <property type="evidence" value="ECO:0007669"/>
    <property type="project" value="UniProtKB-UniRule"/>
</dbReference>
<evidence type="ECO:0000313" key="11">
    <source>
        <dbReference type="Proteomes" id="UP000594260"/>
    </source>
</evidence>
<dbReference type="InterPro" id="IPR004843">
    <property type="entry name" value="Calcineurin-like_PHP"/>
</dbReference>
<keyword evidence="3" id="KW-0325">Glycoprotein</keyword>
<dbReference type="PANTHER" id="PTHR10340">
    <property type="entry name" value="SPHINGOMYELIN PHOSPHODIESTERASE"/>
    <property type="match status" value="1"/>
</dbReference>
<dbReference type="RefSeq" id="XP_022647175.1">
    <property type="nucleotide sequence ID" value="XM_022791440.1"/>
</dbReference>
<feature type="domain" description="Calcineurin-like phosphoesterase" evidence="9">
    <location>
        <begin position="154"/>
        <end position="417"/>
    </location>
</feature>